<evidence type="ECO:0000313" key="14">
    <source>
        <dbReference type="Proteomes" id="UP000233553"/>
    </source>
</evidence>
<dbReference type="NCBIfam" id="TIGR00726">
    <property type="entry name" value="peptidoglycan editing factor PgeF"/>
    <property type="match status" value="1"/>
</dbReference>
<dbReference type="EMBL" id="APOI01000019">
    <property type="protein sequence ID" value="ENU23038.1"/>
    <property type="molecule type" value="Genomic_DNA"/>
</dbReference>
<comment type="caution">
    <text evidence="12">The sequence shown here is derived from an EMBL/GenBank/DDBJ whole genome shotgun (WGS) entry which is preliminary data.</text>
</comment>
<comment type="catalytic activity">
    <reaction evidence="1">
        <text>inosine + phosphate = alpha-D-ribose 1-phosphate + hypoxanthine</text>
        <dbReference type="Rhea" id="RHEA:27646"/>
        <dbReference type="ChEBI" id="CHEBI:17368"/>
        <dbReference type="ChEBI" id="CHEBI:17596"/>
        <dbReference type="ChEBI" id="CHEBI:43474"/>
        <dbReference type="ChEBI" id="CHEBI:57720"/>
        <dbReference type="EC" id="2.4.2.1"/>
    </reaction>
    <physiologicalReaction direction="left-to-right" evidence="1">
        <dbReference type="Rhea" id="RHEA:27647"/>
    </physiologicalReaction>
</comment>
<evidence type="ECO:0000256" key="5">
    <source>
        <dbReference type="ARBA" id="ARBA00022801"/>
    </source>
</evidence>
<dbReference type="PANTHER" id="PTHR30616">
    <property type="entry name" value="UNCHARACTERIZED PROTEIN YFIH"/>
    <property type="match status" value="1"/>
</dbReference>
<keyword evidence="4" id="KW-0479">Metal-binding</keyword>
<keyword evidence="3" id="KW-0808">Transferase</keyword>
<keyword evidence="5" id="KW-0378">Hydrolase</keyword>
<evidence type="ECO:0000256" key="7">
    <source>
        <dbReference type="ARBA" id="ARBA00047989"/>
    </source>
</evidence>
<name>A0A2N0WAK0_9GAMM</name>
<dbReference type="Pfam" id="PF02578">
    <property type="entry name" value="Cu-oxidase_4"/>
    <property type="match status" value="1"/>
</dbReference>
<proteinExistence type="inferred from homology"/>
<evidence type="ECO:0000256" key="6">
    <source>
        <dbReference type="ARBA" id="ARBA00022833"/>
    </source>
</evidence>
<dbReference type="AlphaFoldDB" id="A0A2N0WAK0"/>
<gene>
    <name evidence="12" type="ORF">CW311_18700</name>
    <name evidence="11" type="ORF">F993_02497</name>
</gene>
<evidence type="ECO:0000313" key="13">
    <source>
        <dbReference type="Proteomes" id="UP000013034"/>
    </source>
</evidence>
<sequence length="246" mass="27009">MEFVQGLPKGVYVAQTRIEHPQTIATSNQNLSGFNLALHVNDEAQRVQQHRMILLNQLSAFGVDKITWMTQTHSTICHTVNEQIPFVALEGDGLVTQKAGHALMMMTADCLPVVLGNAEGTEVANLHAGWRGLANGIVENTVAEMQSQPSWAWLGAAISQPCFEVGAEVKAAFCDKYPELASAFIAGEVEGKYHADLYAIARFILNRLGIETVLGGDQCSFQQSQDYFSYRRDAKTGRMASLVFMQ</sequence>
<comment type="catalytic activity">
    <reaction evidence="7">
        <text>adenosine + H2O + H(+) = inosine + NH4(+)</text>
        <dbReference type="Rhea" id="RHEA:24408"/>
        <dbReference type="ChEBI" id="CHEBI:15377"/>
        <dbReference type="ChEBI" id="CHEBI:15378"/>
        <dbReference type="ChEBI" id="CHEBI:16335"/>
        <dbReference type="ChEBI" id="CHEBI:17596"/>
        <dbReference type="ChEBI" id="CHEBI:28938"/>
        <dbReference type="EC" id="3.5.4.4"/>
    </reaction>
    <physiologicalReaction direction="left-to-right" evidence="7">
        <dbReference type="Rhea" id="RHEA:24409"/>
    </physiologicalReaction>
</comment>
<dbReference type="InterPro" id="IPR011324">
    <property type="entry name" value="Cytotoxic_necrot_fac-like_cat"/>
</dbReference>
<dbReference type="RefSeq" id="WP_004655236.1">
    <property type="nucleotide sequence ID" value="NZ_KB849179.1"/>
</dbReference>
<dbReference type="EMBL" id="PISJ01000021">
    <property type="protein sequence ID" value="PKF31523.1"/>
    <property type="molecule type" value="Genomic_DNA"/>
</dbReference>
<dbReference type="Gene3D" id="3.60.140.10">
    <property type="entry name" value="CNF1/YfiH-like putative cysteine hydrolases"/>
    <property type="match status" value="1"/>
</dbReference>
<dbReference type="CDD" id="cd16833">
    <property type="entry name" value="YfiH"/>
    <property type="match status" value="1"/>
</dbReference>
<keyword evidence="13" id="KW-1185">Reference proteome</keyword>
<organism evidence="12 14">
    <name type="scientific">Acinetobacter proteolyticus</name>
    <dbReference type="NCBI Taxonomy" id="1776741"/>
    <lineage>
        <taxon>Bacteria</taxon>
        <taxon>Pseudomonadati</taxon>
        <taxon>Pseudomonadota</taxon>
        <taxon>Gammaproteobacteria</taxon>
        <taxon>Moraxellales</taxon>
        <taxon>Moraxellaceae</taxon>
        <taxon>Acinetobacter</taxon>
    </lineage>
</organism>
<evidence type="ECO:0000256" key="4">
    <source>
        <dbReference type="ARBA" id="ARBA00022723"/>
    </source>
</evidence>
<evidence type="ECO:0000256" key="2">
    <source>
        <dbReference type="ARBA" id="ARBA00007353"/>
    </source>
</evidence>
<evidence type="ECO:0000256" key="9">
    <source>
        <dbReference type="ARBA" id="ARBA00049893"/>
    </source>
</evidence>
<protein>
    <recommendedName>
        <fullName evidence="10">Purine nucleoside phosphorylase</fullName>
    </recommendedName>
</protein>
<evidence type="ECO:0000256" key="3">
    <source>
        <dbReference type="ARBA" id="ARBA00022679"/>
    </source>
</evidence>
<dbReference type="GO" id="GO:0017061">
    <property type="term" value="F:S-methyl-5-thioadenosine phosphorylase activity"/>
    <property type="evidence" value="ECO:0007669"/>
    <property type="project" value="UniProtKB-EC"/>
</dbReference>
<comment type="catalytic activity">
    <reaction evidence="9">
        <text>S-methyl-5'-thioadenosine + phosphate = 5-(methylsulfanyl)-alpha-D-ribose 1-phosphate + adenine</text>
        <dbReference type="Rhea" id="RHEA:11852"/>
        <dbReference type="ChEBI" id="CHEBI:16708"/>
        <dbReference type="ChEBI" id="CHEBI:17509"/>
        <dbReference type="ChEBI" id="CHEBI:43474"/>
        <dbReference type="ChEBI" id="CHEBI:58533"/>
        <dbReference type="EC" id="2.4.2.28"/>
    </reaction>
    <physiologicalReaction direction="left-to-right" evidence="9">
        <dbReference type="Rhea" id="RHEA:11853"/>
    </physiologicalReaction>
</comment>
<comment type="catalytic activity">
    <reaction evidence="8">
        <text>adenosine + phosphate = alpha-D-ribose 1-phosphate + adenine</text>
        <dbReference type="Rhea" id="RHEA:27642"/>
        <dbReference type="ChEBI" id="CHEBI:16335"/>
        <dbReference type="ChEBI" id="CHEBI:16708"/>
        <dbReference type="ChEBI" id="CHEBI:43474"/>
        <dbReference type="ChEBI" id="CHEBI:57720"/>
        <dbReference type="EC" id="2.4.2.1"/>
    </reaction>
    <physiologicalReaction direction="left-to-right" evidence="8">
        <dbReference type="Rhea" id="RHEA:27643"/>
    </physiologicalReaction>
</comment>
<dbReference type="PANTHER" id="PTHR30616:SF2">
    <property type="entry name" value="PURINE NUCLEOSIDE PHOSPHORYLASE LACC1"/>
    <property type="match status" value="1"/>
</dbReference>
<reference evidence="12 14" key="2">
    <citation type="submission" date="2017-12" db="EMBL/GenBank/DDBJ databases">
        <title>Draft Genome sequences of multiple microbial strains isolated from spacecraft associated surfaces.</title>
        <authorList>
            <person name="Seuylemezian A."/>
            <person name="Vaishampayan P."/>
            <person name="Venkateswaran K."/>
        </authorList>
    </citation>
    <scope>NUCLEOTIDE SEQUENCE [LARGE SCALE GENOMIC DNA]</scope>
    <source>
        <strain evidence="12 14">2P01AA</strain>
    </source>
</reference>
<evidence type="ECO:0000256" key="10">
    <source>
        <dbReference type="RuleBase" id="RU361274"/>
    </source>
</evidence>
<keyword evidence="6" id="KW-0862">Zinc</keyword>
<reference evidence="11 13" key="1">
    <citation type="submission" date="2013-02" db="EMBL/GenBank/DDBJ databases">
        <title>The Genome Sequence of Acinetobacter sp. NIPH 809.</title>
        <authorList>
            <consortium name="The Broad Institute Genome Sequencing Platform"/>
            <consortium name="The Broad Institute Genome Sequencing Center for Infectious Disease"/>
            <person name="Cerqueira G."/>
            <person name="Feldgarden M."/>
            <person name="Courvalin P."/>
            <person name="Perichon B."/>
            <person name="Grillot-Courvalin C."/>
            <person name="Clermont D."/>
            <person name="Rocha E."/>
            <person name="Yoon E.-J."/>
            <person name="Nemec A."/>
            <person name="Walker B."/>
            <person name="Young S.K."/>
            <person name="Zeng Q."/>
            <person name="Gargeya S."/>
            <person name="Fitzgerald M."/>
            <person name="Haas B."/>
            <person name="Abouelleil A."/>
            <person name="Alvarado L."/>
            <person name="Arachchi H.M."/>
            <person name="Berlin A.M."/>
            <person name="Chapman S.B."/>
            <person name="Dewar J."/>
            <person name="Goldberg J."/>
            <person name="Griggs A."/>
            <person name="Gujja S."/>
            <person name="Hansen M."/>
            <person name="Howarth C."/>
            <person name="Imamovic A."/>
            <person name="Larimer J."/>
            <person name="McCowan C."/>
            <person name="Murphy C."/>
            <person name="Neiman D."/>
            <person name="Pearson M."/>
            <person name="Priest M."/>
            <person name="Roberts A."/>
            <person name="Saif S."/>
            <person name="Shea T."/>
            <person name="Sisk P."/>
            <person name="Sykes S."/>
            <person name="Wortman J."/>
            <person name="Nusbaum C."/>
            <person name="Birren B."/>
        </authorList>
    </citation>
    <scope>NUCLEOTIDE SEQUENCE [LARGE SCALE GENOMIC DNA]</scope>
    <source>
        <strain evidence="11 13">NIPH 809</strain>
    </source>
</reference>
<evidence type="ECO:0000313" key="11">
    <source>
        <dbReference type="EMBL" id="ENU23038.1"/>
    </source>
</evidence>
<accession>A0A2N0WAK0</accession>
<dbReference type="Proteomes" id="UP000233553">
    <property type="component" value="Unassembled WGS sequence"/>
</dbReference>
<comment type="similarity">
    <text evidence="2 10">Belongs to the purine nucleoside phosphorylase YfiH/LACC1 family.</text>
</comment>
<dbReference type="SUPFAM" id="SSF64438">
    <property type="entry name" value="CNF1/YfiH-like putative cysteine hydrolases"/>
    <property type="match status" value="1"/>
</dbReference>
<dbReference type="GO" id="GO:0005507">
    <property type="term" value="F:copper ion binding"/>
    <property type="evidence" value="ECO:0007669"/>
    <property type="project" value="TreeGrafter"/>
</dbReference>
<evidence type="ECO:0000256" key="1">
    <source>
        <dbReference type="ARBA" id="ARBA00000553"/>
    </source>
</evidence>
<evidence type="ECO:0000313" key="12">
    <source>
        <dbReference type="EMBL" id="PKF31523.1"/>
    </source>
</evidence>
<dbReference type="InterPro" id="IPR038371">
    <property type="entry name" value="Cu_polyphenol_OxRdtase_sf"/>
</dbReference>
<dbReference type="InterPro" id="IPR003730">
    <property type="entry name" value="Cu_polyphenol_OxRdtase"/>
</dbReference>
<dbReference type="Proteomes" id="UP000013034">
    <property type="component" value="Unassembled WGS sequence"/>
</dbReference>
<dbReference type="GO" id="GO:0016787">
    <property type="term" value="F:hydrolase activity"/>
    <property type="evidence" value="ECO:0007669"/>
    <property type="project" value="UniProtKB-KW"/>
</dbReference>
<evidence type="ECO:0000256" key="8">
    <source>
        <dbReference type="ARBA" id="ARBA00048968"/>
    </source>
</evidence>